<proteinExistence type="predicted"/>
<sequence>MKRKHQKTLELIFARPVSANVQWRDIEALFIELGADVSEREGSRIGVRLFGEIRVFHRPHPSPTTDKGAVASVRDWLNANGVKP</sequence>
<dbReference type="EMBL" id="LT629748">
    <property type="protein sequence ID" value="SDS25087.1"/>
    <property type="molecule type" value="Genomic_DNA"/>
</dbReference>
<dbReference type="AlphaFoldDB" id="A0A1H1QP24"/>
<keyword evidence="2" id="KW-1185">Reference proteome</keyword>
<accession>A0A1H1QP24</accession>
<evidence type="ECO:0000313" key="1">
    <source>
        <dbReference type="EMBL" id="SDS25087.1"/>
    </source>
</evidence>
<dbReference type="Pfam" id="PF07927">
    <property type="entry name" value="HicA_toxin"/>
    <property type="match status" value="1"/>
</dbReference>
<gene>
    <name evidence="1" type="ORF">SAMN05216198_1538</name>
</gene>
<dbReference type="OrthoDB" id="73001at2"/>
<dbReference type="Proteomes" id="UP000243426">
    <property type="component" value="Chromosome I"/>
</dbReference>
<dbReference type="RefSeq" id="WP_090272766.1">
    <property type="nucleotide sequence ID" value="NZ_LT629748.1"/>
</dbReference>
<reference evidence="2" key="1">
    <citation type="submission" date="2016-10" db="EMBL/GenBank/DDBJ databases">
        <authorList>
            <person name="Varghese N."/>
            <person name="Submissions S."/>
        </authorList>
    </citation>
    <scope>NUCLEOTIDE SEQUENCE [LARGE SCALE GENOMIC DNA]</scope>
    <source>
        <strain evidence="2">2SM5</strain>
    </source>
</reference>
<evidence type="ECO:0000313" key="2">
    <source>
        <dbReference type="Proteomes" id="UP000243426"/>
    </source>
</evidence>
<dbReference type="InterPro" id="IPR012933">
    <property type="entry name" value="HicA_mRNA_interferase"/>
</dbReference>
<dbReference type="STRING" id="797277.SAMN05216198_1538"/>
<name>A0A1H1QP24_9GAMM</name>
<organism evidence="1 2">
    <name type="scientific">Halopseudomonas litoralis</name>
    <dbReference type="NCBI Taxonomy" id="797277"/>
    <lineage>
        <taxon>Bacteria</taxon>
        <taxon>Pseudomonadati</taxon>
        <taxon>Pseudomonadota</taxon>
        <taxon>Gammaproteobacteria</taxon>
        <taxon>Pseudomonadales</taxon>
        <taxon>Pseudomonadaceae</taxon>
        <taxon>Halopseudomonas</taxon>
    </lineage>
</organism>
<dbReference type="GO" id="GO:0003729">
    <property type="term" value="F:mRNA binding"/>
    <property type="evidence" value="ECO:0007669"/>
    <property type="project" value="InterPro"/>
</dbReference>
<protein>
    <submittedName>
        <fullName evidence="1">HicA toxin of toxin-antitoxin</fullName>
    </submittedName>
</protein>